<dbReference type="PANTHER" id="PTHR24394:SF48">
    <property type="entry name" value="ZINC FINGER PROTEIN 771"/>
    <property type="match status" value="1"/>
</dbReference>
<sequence length="244" mass="27124">MAHNIPYASSAGEKPHACSVCGKRFSTSSSLNTHRRIHSGEKPHACAVCGKRFTASSNLYYHRMTHSKEKPHKCSLCGKSFPTPGDLRSHAYVHSGCWPFRCPVCNRGFSKHTNLRNHLFLHTGMSPFILCDYEVKLMYCSDKPHACRICGKRFALSCNLRAHLRTHQEASTVQTETIARIFDFQVTTAALAWKVPQTIAGAVLLPSCPLFLDGHRQCPLGSNEEKAEKLDVVESARANHCASD</sequence>
<keyword evidence="7 14" id="KW-0863">Zinc-finger</keyword>
<dbReference type="FunFam" id="3.30.160.60:FF:000247">
    <property type="entry name" value="Zinc finger protein 236"/>
    <property type="match status" value="1"/>
</dbReference>
<dbReference type="FunFam" id="3.30.160.60:FF:000450">
    <property type="entry name" value="PR domain zinc finger protein 14"/>
    <property type="match status" value="1"/>
</dbReference>
<keyword evidence="5" id="KW-0479">Metal-binding</keyword>
<reference evidence="16" key="1">
    <citation type="submission" date="2013-04" db="EMBL/GenBank/DDBJ databases">
        <authorList>
            <person name="Qu J."/>
            <person name="Murali S.C."/>
            <person name="Bandaranaike D."/>
            <person name="Bellair M."/>
            <person name="Blankenburg K."/>
            <person name="Chao H."/>
            <person name="Dinh H."/>
            <person name="Doddapaneni H."/>
            <person name="Downs B."/>
            <person name="Dugan-Rocha S."/>
            <person name="Elkadiri S."/>
            <person name="Gnanaolivu R.D."/>
            <person name="Hernandez B."/>
            <person name="Javaid M."/>
            <person name="Jayaseelan J.C."/>
            <person name="Lee S."/>
            <person name="Li M."/>
            <person name="Ming W."/>
            <person name="Munidasa M."/>
            <person name="Muniz J."/>
            <person name="Nguyen L."/>
            <person name="Ongeri F."/>
            <person name="Osuji N."/>
            <person name="Pu L.-L."/>
            <person name="Puazo M."/>
            <person name="Qu C."/>
            <person name="Quiroz J."/>
            <person name="Raj R."/>
            <person name="Weissenberger G."/>
            <person name="Xin Y."/>
            <person name="Zou X."/>
            <person name="Han Y."/>
            <person name="Richards S."/>
            <person name="Worley K."/>
            <person name="Muzny D."/>
            <person name="Gibbs R."/>
        </authorList>
    </citation>
    <scope>NUCLEOTIDE SEQUENCE</scope>
    <source>
        <strain evidence="16">Sampled in the wild</strain>
    </source>
</reference>
<feature type="domain" description="C2H2-type" evidence="15">
    <location>
        <begin position="72"/>
        <end position="99"/>
    </location>
</feature>
<evidence type="ECO:0000313" key="16">
    <source>
        <dbReference type="EMBL" id="KAG8235714.1"/>
    </source>
</evidence>
<dbReference type="FunFam" id="3.30.160.60:FF:000478">
    <property type="entry name" value="Zinc finger protein 133"/>
    <property type="match status" value="1"/>
</dbReference>
<feature type="domain" description="C2H2-type" evidence="15">
    <location>
        <begin position="44"/>
        <end position="71"/>
    </location>
</feature>
<protein>
    <recommendedName>
        <fullName evidence="15">C2H2-type domain-containing protein</fullName>
    </recommendedName>
</protein>
<dbReference type="GO" id="GO:0000981">
    <property type="term" value="F:DNA-binding transcription factor activity, RNA polymerase II-specific"/>
    <property type="evidence" value="ECO:0007669"/>
    <property type="project" value="TreeGrafter"/>
</dbReference>
<dbReference type="GO" id="GO:0005634">
    <property type="term" value="C:nucleus"/>
    <property type="evidence" value="ECO:0007669"/>
    <property type="project" value="UniProtKB-SubCell"/>
</dbReference>
<evidence type="ECO:0000256" key="11">
    <source>
        <dbReference type="ARBA" id="ARBA00023125"/>
    </source>
</evidence>
<dbReference type="OrthoDB" id="3437960at2759"/>
<name>A0A8K0P9M8_LADFU</name>
<dbReference type="GO" id="GO:0003677">
    <property type="term" value="F:DNA binding"/>
    <property type="evidence" value="ECO:0007669"/>
    <property type="project" value="UniProtKB-KW"/>
</dbReference>
<evidence type="ECO:0000256" key="12">
    <source>
        <dbReference type="ARBA" id="ARBA00023163"/>
    </source>
</evidence>
<dbReference type="Pfam" id="PF00096">
    <property type="entry name" value="zf-C2H2"/>
    <property type="match status" value="5"/>
</dbReference>
<keyword evidence="13" id="KW-0539">Nucleus</keyword>
<feature type="domain" description="C2H2-type" evidence="15">
    <location>
        <begin position="100"/>
        <end position="127"/>
    </location>
</feature>
<evidence type="ECO:0000259" key="15">
    <source>
        <dbReference type="PROSITE" id="PS50157"/>
    </source>
</evidence>
<dbReference type="PANTHER" id="PTHR24394">
    <property type="entry name" value="ZINC FINGER PROTEIN"/>
    <property type="match status" value="1"/>
</dbReference>
<keyword evidence="10" id="KW-0805">Transcription regulation</keyword>
<dbReference type="AlphaFoldDB" id="A0A8K0P9M8"/>
<keyword evidence="12" id="KW-0804">Transcription</keyword>
<dbReference type="Gene3D" id="3.30.160.60">
    <property type="entry name" value="Classic Zinc Finger"/>
    <property type="match status" value="5"/>
</dbReference>
<evidence type="ECO:0000256" key="8">
    <source>
        <dbReference type="ARBA" id="ARBA00022833"/>
    </source>
</evidence>
<comment type="function">
    <text evidence="1">May be involved in transcriptional regulation.</text>
</comment>
<feature type="domain" description="C2H2-type" evidence="15">
    <location>
        <begin position="16"/>
        <end position="43"/>
    </location>
</feature>
<keyword evidence="11" id="KW-0238">DNA-binding</keyword>
<keyword evidence="8" id="KW-0862">Zinc</keyword>
<dbReference type="Proteomes" id="UP000792457">
    <property type="component" value="Unassembled WGS sequence"/>
</dbReference>
<evidence type="ECO:0000256" key="4">
    <source>
        <dbReference type="ARBA" id="ARBA00022499"/>
    </source>
</evidence>
<reference evidence="16" key="2">
    <citation type="submission" date="2017-10" db="EMBL/GenBank/DDBJ databases">
        <title>Ladona fulva Genome sequencing and assembly.</title>
        <authorList>
            <person name="Murali S."/>
            <person name="Richards S."/>
            <person name="Bandaranaike D."/>
            <person name="Bellair M."/>
            <person name="Blankenburg K."/>
            <person name="Chao H."/>
            <person name="Dinh H."/>
            <person name="Doddapaneni H."/>
            <person name="Dugan-Rocha S."/>
            <person name="Elkadiri S."/>
            <person name="Gnanaolivu R."/>
            <person name="Hernandez B."/>
            <person name="Skinner E."/>
            <person name="Javaid M."/>
            <person name="Lee S."/>
            <person name="Li M."/>
            <person name="Ming W."/>
            <person name="Munidasa M."/>
            <person name="Muniz J."/>
            <person name="Nguyen L."/>
            <person name="Hughes D."/>
            <person name="Osuji N."/>
            <person name="Pu L.-L."/>
            <person name="Puazo M."/>
            <person name="Qu C."/>
            <person name="Quiroz J."/>
            <person name="Raj R."/>
            <person name="Weissenberger G."/>
            <person name="Xin Y."/>
            <person name="Zou X."/>
            <person name="Han Y."/>
            <person name="Worley K."/>
            <person name="Muzny D."/>
            <person name="Gibbs R."/>
        </authorList>
    </citation>
    <scope>NUCLEOTIDE SEQUENCE</scope>
    <source>
        <strain evidence="16">Sampled in the wild</strain>
    </source>
</reference>
<keyword evidence="9" id="KW-0832">Ubl conjugation</keyword>
<evidence type="ECO:0000256" key="6">
    <source>
        <dbReference type="ARBA" id="ARBA00022737"/>
    </source>
</evidence>
<evidence type="ECO:0000256" key="7">
    <source>
        <dbReference type="ARBA" id="ARBA00022771"/>
    </source>
</evidence>
<dbReference type="GO" id="GO:0008270">
    <property type="term" value="F:zinc ion binding"/>
    <property type="evidence" value="ECO:0007669"/>
    <property type="project" value="UniProtKB-KW"/>
</dbReference>
<comment type="similarity">
    <text evidence="3">Belongs to the krueppel C2H2-type zinc-finger protein family.</text>
</comment>
<comment type="subcellular location">
    <subcellularLocation>
        <location evidence="2">Nucleus</location>
    </subcellularLocation>
</comment>
<dbReference type="PROSITE" id="PS50157">
    <property type="entry name" value="ZINC_FINGER_C2H2_2"/>
    <property type="match status" value="5"/>
</dbReference>
<gene>
    <name evidence="16" type="ORF">J437_LFUL015818</name>
</gene>
<evidence type="ECO:0000256" key="14">
    <source>
        <dbReference type="PROSITE-ProRule" id="PRU00042"/>
    </source>
</evidence>
<comment type="caution">
    <text evidence="16">The sequence shown here is derived from an EMBL/GenBank/DDBJ whole genome shotgun (WGS) entry which is preliminary data.</text>
</comment>
<evidence type="ECO:0000256" key="5">
    <source>
        <dbReference type="ARBA" id="ARBA00022723"/>
    </source>
</evidence>
<keyword evidence="4" id="KW-1017">Isopeptide bond</keyword>
<organism evidence="16 17">
    <name type="scientific">Ladona fulva</name>
    <name type="common">Scarce chaser dragonfly</name>
    <name type="synonym">Libellula fulva</name>
    <dbReference type="NCBI Taxonomy" id="123851"/>
    <lineage>
        <taxon>Eukaryota</taxon>
        <taxon>Metazoa</taxon>
        <taxon>Ecdysozoa</taxon>
        <taxon>Arthropoda</taxon>
        <taxon>Hexapoda</taxon>
        <taxon>Insecta</taxon>
        <taxon>Pterygota</taxon>
        <taxon>Palaeoptera</taxon>
        <taxon>Odonata</taxon>
        <taxon>Epiprocta</taxon>
        <taxon>Anisoptera</taxon>
        <taxon>Libelluloidea</taxon>
        <taxon>Libellulidae</taxon>
        <taxon>Ladona</taxon>
    </lineage>
</organism>
<dbReference type="PROSITE" id="PS00028">
    <property type="entry name" value="ZINC_FINGER_C2H2_1"/>
    <property type="match status" value="5"/>
</dbReference>
<dbReference type="SMART" id="SM00355">
    <property type="entry name" value="ZnF_C2H2"/>
    <property type="match status" value="5"/>
</dbReference>
<evidence type="ECO:0000256" key="3">
    <source>
        <dbReference type="ARBA" id="ARBA00006991"/>
    </source>
</evidence>
<accession>A0A8K0P9M8</accession>
<evidence type="ECO:0000256" key="1">
    <source>
        <dbReference type="ARBA" id="ARBA00003767"/>
    </source>
</evidence>
<evidence type="ECO:0000256" key="10">
    <source>
        <dbReference type="ARBA" id="ARBA00023015"/>
    </source>
</evidence>
<evidence type="ECO:0000256" key="13">
    <source>
        <dbReference type="ARBA" id="ARBA00023242"/>
    </source>
</evidence>
<dbReference type="EMBL" id="KZ308941">
    <property type="protein sequence ID" value="KAG8235714.1"/>
    <property type="molecule type" value="Genomic_DNA"/>
</dbReference>
<dbReference type="InterPro" id="IPR013087">
    <property type="entry name" value="Znf_C2H2_type"/>
</dbReference>
<dbReference type="SUPFAM" id="SSF57667">
    <property type="entry name" value="beta-beta-alpha zinc fingers"/>
    <property type="match status" value="3"/>
</dbReference>
<evidence type="ECO:0000256" key="9">
    <source>
        <dbReference type="ARBA" id="ARBA00022843"/>
    </source>
</evidence>
<evidence type="ECO:0000313" key="17">
    <source>
        <dbReference type="Proteomes" id="UP000792457"/>
    </source>
</evidence>
<dbReference type="FunFam" id="3.30.160.60:FF:000065">
    <property type="entry name" value="B-cell CLL/lymphoma 6, member B"/>
    <property type="match status" value="1"/>
</dbReference>
<feature type="domain" description="C2H2-type" evidence="15">
    <location>
        <begin position="145"/>
        <end position="172"/>
    </location>
</feature>
<keyword evidence="6" id="KW-0677">Repeat</keyword>
<dbReference type="InterPro" id="IPR036236">
    <property type="entry name" value="Znf_C2H2_sf"/>
</dbReference>
<proteinExistence type="inferred from homology"/>
<evidence type="ECO:0000256" key="2">
    <source>
        <dbReference type="ARBA" id="ARBA00004123"/>
    </source>
</evidence>
<keyword evidence="17" id="KW-1185">Reference proteome</keyword>